<protein>
    <recommendedName>
        <fullName evidence="4">Type IX secretion system membrane protein PorP/SprF</fullName>
    </recommendedName>
</protein>
<name>A0A250FSN9_9FLAO</name>
<evidence type="ECO:0000256" key="1">
    <source>
        <dbReference type="SAM" id="SignalP"/>
    </source>
</evidence>
<dbReference type="AlphaFoldDB" id="A0A250FSN9"/>
<dbReference type="InterPro" id="IPR019861">
    <property type="entry name" value="PorP/SprF_Bacteroidetes"/>
</dbReference>
<dbReference type="GeneID" id="84807574"/>
<dbReference type="Proteomes" id="UP000217250">
    <property type="component" value="Chromosome"/>
</dbReference>
<dbReference type="OrthoDB" id="1114455at2"/>
<dbReference type="Pfam" id="PF11751">
    <property type="entry name" value="PorP_SprF"/>
    <property type="match status" value="1"/>
</dbReference>
<evidence type="ECO:0000313" key="2">
    <source>
        <dbReference type="EMBL" id="ATA88123.1"/>
    </source>
</evidence>
<dbReference type="RefSeq" id="WP_095911269.1">
    <property type="nucleotide sequence ID" value="NZ_CAUPXI010000001.1"/>
</dbReference>
<feature type="signal peptide" evidence="1">
    <location>
        <begin position="1"/>
        <end position="23"/>
    </location>
</feature>
<evidence type="ECO:0008006" key="4">
    <source>
        <dbReference type="Google" id="ProtNLM"/>
    </source>
</evidence>
<gene>
    <name evidence="2" type="ORF">CGC50_03240</name>
</gene>
<dbReference type="KEGG" id="cgh:CGC50_03240"/>
<reference evidence="3" key="1">
    <citation type="submission" date="2017-06" db="EMBL/GenBank/DDBJ databases">
        <title>Capnocytophaga spp. assemblies.</title>
        <authorList>
            <person name="Gulvik C.A."/>
        </authorList>
    </citation>
    <scope>NUCLEOTIDE SEQUENCE [LARGE SCALE GENOMIC DNA]</scope>
    <source>
        <strain evidence="3">H1496</strain>
    </source>
</reference>
<evidence type="ECO:0000313" key="3">
    <source>
        <dbReference type="Proteomes" id="UP000217250"/>
    </source>
</evidence>
<proteinExistence type="predicted"/>
<keyword evidence="1" id="KW-0732">Signal</keyword>
<dbReference type="EMBL" id="CP022386">
    <property type="protein sequence ID" value="ATA88123.1"/>
    <property type="molecule type" value="Genomic_DNA"/>
</dbReference>
<dbReference type="NCBIfam" id="TIGR03519">
    <property type="entry name" value="T9SS_PorP_fam"/>
    <property type="match status" value="1"/>
</dbReference>
<feature type="chain" id="PRO_5012264637" description="Type IX secretion system membrane protein PorP/SprF" evidence="1">
    <location>
        <begin position="24"/>
        <end position="310"/>
    </location>
</feature>
<organism evidence="2 3">
    <name type="scientific">Capnocytophaga gingivalis</name>
    <dbReference type="NCBI Taxonomy" id="1017"/>
    <lineage>
        <taxon>Bacteria</taxon>
        <taxon>Pseudomonadati</taxon>
        <taxon>Bacteroidota</taxon>
        <taxon>Flavobacteriia</taxon>
        <taxon>Flavobacteriales</taxon>
        <taxon>Flavobacteriaceae</taxon>
        <taxon>Capnocytophaga</taxon>
    </lineage>
</organism>
<sequence length="310" mass="35303">MLKKGTQLIVLFVLILFADQAKAQQDSQYTQYMYNTMMVNPAYTGSRGATSIFGLYRNQWVGLDGAPKTASLSIHTPIEGKHVGLGGAIYHESIGPQSTNMIDVDFSYTLEFEESKLAFGLKAAGAFYRFDRSKMNLVDADDYAFQGKETSFLPNIGAGLYYYGEKYYVGFSIPYLLDTKTFSRSDERKIISDINEKPHYNIMGGYVFDLSENTKFKPAALMKIVSGSPLQLDLSGNFLFNERFVLGAAWRWSAAVSAMAGFQIDRNWFVGYAYDWETTELRKYNSGSHEIFLRYEFYRDIKKIISPRFF</sequence>
<accession>A0A250FSN9</accession>